<name>A0ABS3V208_9ACTN</name>
<evidence type="ECO:0000313" key="4">
    <source>
        <dbReference type="Proteomes" id="UP000671399"/>
    </source>
</evidence>
<organism evidence="3 4">
    <name type="scientific">Micromonospora antibiotica</name>
    <dbReference type="NCBI Taxonomy" id="2807623"/>
    <lineage>
        <taxon>Bacteria</taxon>
        <taxon>Bacillati</taxon>
        <taxon>Actinomycetota</taxon>
        <taxon>Actinomycetes</taxon>
        <taxon>Micromonosporales</taxon>
        <taxon>Micromonosporaceae</taxon>
        <taxon>Micromonospora</taxon>
    </lineage>
</organism>
<dbReference type="RefSeq" id="WP_208565313.1">
    <property type="nucleotide sequence ID" value="NZ_JAGFWR010000001.1"/>
</dbReference>
<feature type="chain" id="PRO_5046228346" evidence="2">
    <location>
        <begin position="30"/>
        <end position="516"/>
    </location>
</feature>
<evidence type="ECO:0000256" key="1">
    <source>
        <dbReference type="SAM" id="Phobius"/>
    </source>
</evidence>
<dbReference type="NCBIfam" id="TIGR01167">
    <property type="entry name" value="LPXTG_anchor"/>
    <property type="match status" value="1"/>
</dbReference>
<sequence>MLRHHLRRWFATLVAVGVFVGTAATPALAVGTFVSAAAAPTAAGAVKIESRNLLVAPGHGTSGQVRIDITHLAEGEPFHLGLDLSELDKVGRLTTSGDGWSCAQPDRHLRCTAKKGKAAMSNEFPTLFFQIDARSDAPLDTRVELRFDVTSSAASGTRTTTVTVVEGVDLQTAPKAELSVEPGDLLDVTGTVRNAGPGPERGVVLTMDPDWLLTYRDNFRNCRWREGTPLVCRFDTELEPGVTYRLSDPLPFRVNRIARSGLVLTNRLQWWTTDDWALVENDPTAPKPPDTPGNGIELRLVAQPSAARTDPAVRNSWTDVRVTITGDRTADAAAVGDEARVRVGDRVKMTIGFRNLGPTTVETWREQPLVQVDIPDGLTVVDIVWNCYPVTDGKWNGGDIGEPGAPSYGCGGPGDFADAGETFSYALTLRVDRLTRRTAGAVTTTLDGDTDHRNDRAEIVFLPAADGSAGGEPDGDGSLPITGGAAASLAALGGGLLVAGLGGYLVARRHRTRFVA</sequence>
<comment type="caution">
    <text evidence="3">The sequence shown here is derived from an EMBL/GenBank/DDBJ whole genome shotgun (WGS) entry which is preliminary data.</text>
</comment>
<gene>
    <name evidence="3" type="ORF">JQN83_02230</name>
</gene>
<keyword evidence="1" id="KW-0812">Transmembrane</keyword>
<keyword evidence="2" id="KW-0732">Signal</keyword>
<keyword evidence="1" id="KW-0472">Membrane</keyword>
<dbReference type="Proteomes" id="UP000671399">
    <property type="component" value="Unassembled WGS sequence"/>
</dbReference>
<evidence type="ECO:0000256" key="2">
    <source>
        <dbReference type="SAM" id="SignalP"/>
    </source>
</evidence>
<dbReference type="EMBL" id="JAGFWR010000001">
    <property type="protein sequence ID" value="MBO4159629.1"/>
    <property type="molecule type" value="Genomic_DNA"/>
</dbReference>
<protein>
    <submittedName>
        <fullName evidence="3">LPXTG cell wall anchor domain-containing protein</fullName>
    </submittedName>
</protein>
<feature type="signal peptide" evidence="2">
    <location>
        <begin position="1"/>
        <end position="29"/>
    </location>
</feature>
<evidence type="ECO:0000313" key="3">
    <source>
        <dbReference type="EMBL" id="MBO4159629.1"/>
    </source>
</evidence>
<keyword evidence="1" id="KW-1133">Transmembrane helix</keyword>
<proteinExistence type="predicted"/>
<reference evidence="3 4" key="1">
    <citation type="submission" date="2021-03" db="EMBL/GenBank/DDBJ databases">
        <authorList>
            <person name="Lee D.-H."/>
        </authorList>
    </citation>
    <scope>NUCLEOTIDE SEQUENCE [LARGE SCALE GENOMIC DNA]</scope>
    <source>
        <strain evidence="3 4">MMS20-R2-23</strain>
    </source>
</reference>
<accession>A0ABS3V208</accession>
<keyword evidence="4" id="KW-1185">Reference proteome</keyword>
<feature type="transmembrane region" description="Helical" evidence="1">
    <location>
        <begin position="485"/>
        <end position="507"/>
    </location>
</feature>